<dbReference type="PANTHER" id="PTHR10921:SF1">
    <property type="entry name" value="NUCLEAR DISTRIBUTION PROTEIN NUDE HOMOLOG"/>
    <property type="match status" value="1"/>
</dbReference>
<feature type="compositionally biased region" description="Low complexity" evidence="8">
    <location>
        <begin position="386"/>
        <end position="399"/>
    </location>
</feature>
<dbReference type="GO" id="GO:0007059">
    <property type="term" value="P:chromosome segregation"/>
    <property type="evidence" value="ECO:0007669"/>
    <property type="project" value="TreeGrafter"/>
</dbReference>
<feature type="compositionally biased region" description="Polar residues" evidence="8">
    <location>
        <begin position="474"/>
        <end position="500"/>
    </location>
</feature>
<keyword evidence="5 7" id="KW-0175">Coiled coil</keyword>
<feature type="coiled-coil region" evidence="7">
    <location>
        <begin position="44"/>
        <end position="208"/>
    </location>
</feature>
<dbReference type="Proteomes" id="UP000054477">
    <property type="component" value="Unassembled WGS sequence"/>
</dbReference>
<keyword evidence="6" id="KW-0206">Cytoskeleton</keyword>
<feature type="compositionally biased region" description="Polar residues" evidence="8">
    <location>
        <begin position="245"/>
        <end position="296"/>
    </location>
</feature>
<protein>
    <recommendedName>
        <fullName evidence="9">NUDE domain-containing protein</fullName>
    </recommendedName>
</protein>
<dbReference type="GO" id="GO:0007020">
    <property type="term" value="P:microtubule nucleation"/>
    <property type="evidence" value="ECO:0007669"/>
    <property type="project" value="TreeGrafter"/>
</dbReference>
<evidence type="ECO:0000256" key="4">
    <source>
        <dbReference type="ARBA" id="ARBA00022701"/>
    </source>
</evidence>
<dbReference type="Gene3D" id="6.10.250.1080">
    <property type="match status" value="1"/>
</dbReference>
<dbReference type="AlphaFoldDB" id="A0A0C9Y9G3"/>
<feature type="domain" description="NUDE" evidence="9">
    <location>
        <begin position="149"/>
        <end position="319"/>
    </location>
</feature>
<feature type="compositionally biased region" description="Low complexity" evidence="8">
    <location>
        <begin position="297"/>
        <end position="320"/>
    </location>
</feature>
<sequence length="679" mass="73847">MTAVLSPTDPLRKDRYTSLDDNAISYAATSTDWREKYNEVLDMLSETRAELDDFHHASKELEAELENELQRTEKAQQDLKVKVAKSQNERDEWKTKFMSLQTTHNTTTTSLQRELDQLRQEHQQTKVHLRELEMGNDDLERNERAVSSSLADMEAKYSRALEEKILLEHELLEKANLEEETQRLKDELRDANVEISILKDQLASLATENSSSKSLSAHYPATSTPSDDNLLKTAPPADLELADLSPSSDSVNSMYSTPKATPSSRSTFQPTLFQRASFQKNRNSPLQPLKTSDISRSTTLPSMYSPSTSTSNSTSRVPTTRGTPLRAISTNSVITGTATKSKGVQMVSEMRARVKNLEQKIHTRVPRLRMASITGRANTMAPSPIPVSASSSSSVSNASTAKTSWESQRKSIDSRRSQDSEAELQSRKDVKGDSSGWVLIMEDSPSPQHNKEKDRQKDRRRLSSPTAPTAFRATASTNGRAPSPSLSTGRPGSLAQSVASTGLRRPQSRLSANSLSAATASTPTTASRPATPTFLPVPSGSSLYAPSGLGLKRSTGPGAPNPYNQLKRSSLGHSTNAPSSTERERPTTMPPLPRSGPGANPTKPAKEDVQALPEFLGLHTNVTMRPPKLSISSGNAALSKSRIGRPSTGTSGRKSSGESNNVLDIQDLRPRSGSTAGGK</sequence>
<evidence type="ECO:0000256" key="6">
    <source>
        <dbReference type="ARBA" id="ARBA00023212"/>
    </source>
</evidence>
<evidence type="ECO:0000313" key="11">
    <source>
        <dbReference type="Proteomes" id="UP000054477"/>
    </source>
</evidence>
<feature type="compositionally biased region" description="Polar residues" evidence="8">
    <location>
        <begin position="210"/>
        <end position="227"/>
    </location>
</feature>
<evidence type="ECO:0000313" key="10">
    <source>
        <dbReference type="EMBL" id="KIK06877.1"/>
    </source>
</evidence>
<comment type="subcellular location">
    <subcellularLocation>
        <location evidence="1">Cytoplasm</location>
        <location evidence="1">Cytoskeleton</location>
    </subcellularLocation>
</comment>
<dbReference type="GO" id="GO:0051642">
    <property type="term" value="P:centrosome localization"/>
    <property type="evidence" value="ECO:0007669"/>
    <property type="project" value="TreeGrafter"/>
</dbReference>
<evidence type="ECO:0000259" key="9">
    <source>
        <dbReference type="Pfam" id="PF04880"/>
    </source>
</evidence>
<dbReference type="GO" id="GO:0005871">
    <property type="term" value="C:kinesin complex"/>
    <property type="evidence" value="ECO:0007669"/>
    <property type="project" value="TreeGrafter"/>
</dbReference>
<dbReference type="GO" id="GO:0000132">
    <property type="term" value="P:establishment of mitotic spindle orientation"/>
    <property type="evidence" value="ECO:0007669"/>
    <property type="project" value="TreeGrafter"/>
</dbReference>
<dbReference type="InterPro" id="IPR006964">
    <property type="entry name" value="NUDE_dom"/>
</dbReference>
<comment type="similarity">
    <text evidence="2">Belongs to the nudE family.</text>
</comment>
<keyword evidence="11" id="KW-1185">Reference proteome</keyword>
<dbReference type="STRING" id="1095629.A0A0C9Y9G3"/>
<dbReference type="Pfam" id="PF04880">
    <property type="entry name" value="NUDE_C"/>
    <property type="match status" value="1"/>
</dbReference>
<gene>
    <name evidence="10" type="ORF">K443DRAFT_230618</name>
</gene>
<evidence type="ECO:0000256" key="1">
    <source>
        <dbReference type="ARBA" id="ARBA00004245"/>
    </source>
</evidence>
<proteinExistence type="inferred from homology"/>
<feature type="compositionally biased region" description="Low complexity" evidence="8">
    <location>
        <begin position="508"/>
        <end position="533"/>
    </location>
</feature>
<evidence type="ECO:0000256" key="2">
    <source>
        <dbReference type="ARBA" id="ARBA00007429"/>
    </source>
</evidence>
<feature type="region of interest" description="Disordered" evidence="8">
    <location>
        <begin position="210"/>
        <end position="326"/>
    </location>
</feature>
<dbReference type="GO" id="GO:0008017">
    <property type="term" value="F:microtubule binding"/>
    <property type="evidence" value="ECO:0007669"/>
    <property type="project" value="InterPro"/>
</dbReference>
<dbReference type="GO" id="GO:0047496">
    <property type="term" value="P:vesicle transport along microtubule"/>
    <property type="evidence" value="ECO:0007669"/>
    <property type="project" value="TreeGrafter"/>
</dbReference>
<reference evidence="11" key="2">
    <citation type="submission" date="2015-01" db="EMBL/GenBank/DDBJ databases">
        <title>Evolutionary Origins and Diversification of the Mycorrhizal Mutualists.</title>
        <authorList>
            <consortium name="DOE Joint Genome Institute"/>
            <consortium name="Mycorrhizal Genomics Consortium"/>
            <person name="Kohler A."/>
            <person name="Kuo A."/>
            <person name="Nagy L.G."/>
            <person name="Floudas D."/>
            <person name="Copeland A."/>
            <person name="Barry K.W."/>
            <person name="Cichocki N."/>
            <person name="Veneault-Fourrey C."/>
            <person name="LaButti K."/>
            <person name="Lindquist E.A."/>
            <person name="Lipzen A."/>
            <person name="Lundell T."/>
            <person name="Morin E."/>
            <person name="Murat C."/>
            <person name="Riley R."/>
            <person name="Ohm R."/>
            <person name="Sun H."/>
            <person name="Tunlid A."/>
            <person name="Henrissat B."/>
            <person name="Grigoriev I.V."/>
            <person name="Hibbett D.S."/>
            <person name="Martin F."/>
        </authorList>
    </citation>
    <scope>NUCLEOTIDE SEQUENCE [LARGE SCALE GENOMIC DNA]</scope>
    <source>
        <strain evidence="11">LaAM-08-1</strain>
    </source>
</reference>
<accession>A0A0C9Y9G3</accession>
<dbReference type="HOGENOM" id="CLU_027730_0_0_1"/>
<dbReference type="InterPro" id="IPR033494">
    <property type="entry name" value="NUDE"/>
</dbReference>
<dbReference type="GO" id="GO:0000776">
    <property type="term" value="C:kinetochore"/>
    <property type="evidence" value="ECO:0007669"/>
    <property type="project" value="TreeGrafter"/>
</dbReference>
<organism evidence="10 11">
    <name type="scientific">Laccaria amethystina LaAM-08-1</name>
    <dbReference type="NCBI Taxonomy" id="1095629"/>
    <lineage>
        <taxon>Eukaryota</taxon>
        <taxon>Fungi</taxon>
        <taxon>Dikarya</taxon>
        <taxon>Basidiomycota</taxon>
        <taxon>Agaricomycotina</taxon>
        <taxon>Agaricomycetes</taxon>
        <taxon>Agaricomycetidae</taxon>
        <taxon>Agaricales</taxon>
        <taxon>Agaricineae</taxon>
        <taxon>Hydnangiaceae</taxon>
        <taxon>Laccaria</taxon>
    </lineage>
</organism>
<name>A0A0C9Y9G3_9AGAR</name>
<dbReference type="GO" id="GO:0005874">
    <property type="term" value="C:microtubule"/>
    <property type="evidence" value="ECO:0007669"/>
    <property type="project" value="UniProtKB-KW"/>
</dbReference>
<evidence type="ECO:0000256" key="3">
    <source>
        <dbReference type="ARBA" id="ARBA00022490"/>
    </source>
</evidence>
<dbReference type="OrthoDB" id="5877028at2759"/>
<feature type="compositionally biased region" description="Polar residues" evidence="8">
    <location>
        <begin position="562"/>
        <end position="580"/>
    </location>
</feature>
<evidence type="ECO:0000256" key="7">
    <source>
        <dbReference type="SAM" id="Coils"/>
    </source>
</evidence>
<feature type="compositionally biased region" description="Basic and acidic residues" evidence="8">
    <location>
        <begin position="407"/>
        <end position="432"/>
    </location>
</feature>
<reference evidence="10 11" key="1">
    <citation type="submission" date="2014-04" db="EMBL/GenBank/DDBJ databases">
        <authorList>
            <consortium name="DOE Joint Genome Institute"/>
            <person name="Kuo A."/>
            <person name="Kohler A."/>
            <person name="Nagy L.G."/>
            <person name="Floudas D."/>
            <person name="Copeland A."/>
            <person name="Barry K.W."/>
            <person name="Cichocki N."/>
            <person name="Veneault-Fourrey C."/>
            <person name="LaButti K."/>
            <person name="Lindquist E.A."/>
            <person name="Lipzen A."/>
            <person name="Lundell T."/>
            <person name="Morin E."/>
            <person name="Murat C."/>
            <person name="Sun H."/>
            <person name="Tunlid A."/>
            <person name="Henrissat B."/>
            <person name="Grigoriev I.V."/>
            <person name="Hibbett D.S."/>
            <person name="Martin F."/>
            <person name="Nordberg H.P."/>
            <person name="Cantor M.N."/>
            <person name="Hua S.X."/>
        </authorList>
    </citation>
    <scope>NUCLEOTIDE SEQUENCE [LARGE SCALE GENOMIC DNA]</scope>
    <source>
        <strain evidence="10 11">LaAM-08-1</strain>
    </source>
</reference>
<keyword evidence="4" id="KW-0493">Microtubule</keyword>
<evidence type="ECO:0000256" key="8">
    <source>
        <dbReference type="SAM" id="MobiDB-lite"/>
    </source>
</evidence>
<evidence type="ECO:0000256" key="5">
    <source>
        <dbReference type="ARBA" id="ARBA00023054"/>
    </source>
</evidence>
<keyword evidence="3" id="KW-0963">Cytoplasm</keyword>
<feature type="region of interest" description="Disordered" evidence="8">
    <location>
        <begin position="368"/>
        <end position="679"/>
    </location>
</feature>
<dbReference type="PANTHER" id="PTHR10921">
    <property type="entry name" value="NUCLEAR DISTRIBUTION PROTEIN NUDE HOMOLOG 1"/>
    <property type="match status" value="1"/>
</dbReference>
<feature type="compositionally biased region" description="Polar residues" evidence="8">
    <location>
        <begin position="647"/>
        <end position="663"/>
    </location>
</feature>
<dbReference type="EMBL" id="KN838550">
    <property type="protein sequence ID" value="KIK06877.1"/>
    <property type="molecule type" value="Genomic_DNA"/>
</dbReference>